<dbReference type="EMBL" id="JAVRHS010000003">
    <property type="protein sequence ID" value="MDT0575750.1"/>
    <property type="molecule type" value="Genomic_DNA"/>
</dbReference>
<keyword evidence="1" id="KW-0812">Transmembrane</keyword>
<sequence length="179" mass="18985">MPFSTTFQANKPARPSSLAVTAAITILITVIMTVLSIFFGGFGSTDAMASEVRGFSLPIIIHLTTAVPALLVGPVVLWRRKGNNLHRWLGRAWIGLMLVTAIASAFIHSPGAGIAGTGYSFIHIFTIWTLTNVPLGVWFARSGRIEAHRSAMAGLYVGLVIAGLATLTPGRLLGNLVFG</sequence>
<feature type="transmembrane region" description="Helical" evidence="1">
    <location>
        <begin position="90"/>
        <end position="109"/>
    </location>
</feature>
<dbReference type="RefSeq" id="WP_311340319.1">
    <property type="nucleotide sequence ID" value="NZ_JAVRHS010000003.1"/>
</dbReference>
<evidence type="ECO:0000256" key="1">
    <source>
        <dbReference type="SAM" id="Phobius"/>
    </source>
</evidence>
<evidence type="ECO:0000313" key="3">
    <source>
        <dbReference type="Proteomes" id="UP001259803"/>
    </source>
</evidence>
<feature type="transmembrane region" description="Helical" evidence="1">
    <location>
        <begin position="18"/>
        <end position="39"/>
    </location>
</feature>
<feature type="transmembrane region" description="Helical" evidence="1">
    <location>
        <begin position="152"/>
        <end position="173"/>
    </location>
</feature>
<protein>
    <submittedName>
        <fullName evidence="2">DUF2306 domain-containing protein</fullName>
    </submittedName>
</protein>
<dbReference type="Pfam" id="PF10067">
    <property type="entry name" value="DUF2306"/>
    <property type="match status" value="1"/>
</dbReference>
<reference evidence="2 3" key="1">
    <citation type="submission" date="2023-09" db="EMBL/GenBank/DDBJ databases">
        <authorList>
            <person name="Rey-Velasco X."/>
        </authorList>
    </citation>
    <scope>NUCLEOTIDE SEQUENCE [LARGE SCALE GENOMIC DNA]</scope>
    <source>
        <strain evidence="2 3">F390</strain>
    </source>
</reference>
<organism evidence="2 3">
    <name type="scientific">Croceicoccus esteveae</name>
    <dbReference type="NCBI Taxonomy" id="3075597"/>
    <lineage>
        <taxon>Bacteria</taxon>
        <taxon>Pseudomonadati</taxon>
        <taxon>Pseudomonadota</taxon>
        <taxon>Alphaproteobacteria</taxon>
        <taxon>Sphingomonadales</taxon>
        <taxon>Erythrobacteraceae</taxon>
        <taxon>Croceicoccus</taxon>
    </lineage>
</organism>
<keyword evidence="1" id="KW-1133">Transmembrane helix</keyword>
<dbReference type="Proteomes" id="UP001259803">
    <property type="component" value="Unassembled WGS sequence"/>
</dbReference>
<feature type="transmembrane region" description="Helical" evidence="1">
    <location>
        <begin position="121"/>
        <end position="140"/>
    </location>
</feature>
<accession>A0ABU2ZGN4</accession>
<proteinExistence type="predicted"/>
<keyword evidence="3" id="KW-1185">Reference proteome</keyword>
<gene>
    <name evidence="2" type="ORF">RM533_06085</name>
</gene>
<dbReference type="InterPro" id="IPR018750">
    <property type="entry name" value="DUF2306_membrane"/>
</dbReference>
<comment type="caution">
    <text evidence="2">The sequence shown here is derived from an EMBL/GenBank/DDBJ whole genome shotgun (WGS) entry which is preliminary data.</text>
</comment>
<feature type="transmembrane region" description="Helical" evidence="1">
    <location>
        <begin position="59"/>
        <end position="78"/>
    </location>
</feature>
<evidence type="ECO:0000313" key="2">
    <source>
        <dbReference type="EMBL" id="MDT0575750.1"/>
    </source>
</evidence>
<keyword evidence="1" id="KW-0472">Membrane</keyword>
<name>A0ABU2ZGN4_9SPHN</name>